<dbReference type="SUPFAM" id="SSF52218">
    <property type="entry name" value="Flavoproteins"/>
    <property type="match status" value="1"/>
</dbReference>
<sequence length="92" mass="9926">AVIGAGPSRYGAVRAQGDLRKVLSSIGAEVLDAELAVSRVDERFDDEGRLVDEVTRRELRSLIASRPCKDRSEAYARSLLELAGKRDLAAAA</sequence>
<proteinExistence type="predicted"/>
<name>A0A0F9AHS6_9ZZZZ</name>
<dbReference type="AlphaFoldDB" id="A0A0F9AHS6"/>
<reference evidence="1" key="1">
    <citation type="journal article" date="2015" name="Nature">
        <title>Complex archaea that bridge the gap between prokaryotes and eukaryotes.</title>
        <authorList>
            <person name="Spang A."/>
            <person name="Saw J.H."/>
            <person name="Jorgensen S.L."/>
            <person name="Zaremba-Niedzwiedzka K."/>
            <person name="Martijn J."/>
            <person name="Lind A.E."/>
            <person name="van Eijk R."/>
            <person name="Schleper C."/>
            <person name="Guy L."/>
            <person name="Ettema T.J."/>
        </authorList>
    </citation>
    <scope>NUCLEOTIDE SEQUENCE</scope>
</reference>
<feature type="non-terminal residue" evidence="1">
    <location>
        <position position="1"/>
    </location>
</feature>
<dbReference type="Gene3D" id="3.40.50.360">
    <property type="match status" value="1"/>
</dbReference>
<dbReference type="EMBL" id="LAZR01042680">
    <property type="protein sequence ID" value="KKL08950.1"/>
    <property type="molecule type" value="Genomic_DNA"/>
</dbReference>
<evidence type="ECO:0008006" key="2">
    <source>
        <dbReference type="Google" id="ProtNLM"/>
    </source>
</evidence>
<evidence type="ECO:0000313" key="1">
    <source>
        <dbReference type="EMBL" id="KKL08950.1"/>
    </source>
</evidence>
<gene>
    <name evidence="1" type="ORF">LCGC14_2570750</name>
</gene>
<organism evidence="1">
    <name type="scientific">marine sediment metagenome</name>
    <dbReference type="NCBI Taxonomy" id="412755"/>
    <lineage>
        <taxon>unclassified sequences</taxon>
        <taxon>metagenomes</taxon>
        <taxon>ecological metagenomes</taxon>
    </lineage>
</organism>
<protein>
    <recommendedName>
        <fullName evidence="2">NADPH-dependent FMN reductase-like domain-containing protein</fullName>
    </recommendedName>
</protein>
<accession>A0A0F9AHS6</accession>
<comment type="caution">
    <text evidence="1">The sequence shown here is derived from an EMBL/GenBank/DDBJ whole genome shotgun (WGS) entry which is preliminary data.</text>
</comment>
<dbReference type="InterPro" id="IPR029039">
    <property type="entry name" value="Flavoprotein-like_sf"/>
</dbReference>